<feature type="region of interest" description="Disordered" evidence="1">
    <location>
        <begin position="119"/>
        <end position="138"/>
    </location>
</feature>
<keyword evidence="4" id="KW-1185">Reference proteome</keyword>
<evidence type="ECO:0000256" key="2">
    <source>
        <dbReference type="SAM" id="Phobius"/>
    </source>
</evidence>
<reference evidence="3" key="2">
    <citation type="submission" date="2020-09" db="EMBL/GenBank/DDBJ databases">
        <authorList>
            <person name="Sun Q."/>
            <person name="Zhou Y."/>
        </authorList>
    </citation>
    <scope>NUCLEOTIDE SEQUENCE</scope>
    <source>
        <strain evidence="3">CGMCC 1.12160</strain>
    </source>
</reference>
<dbReference type="Proteomes" id="UP000605670">
    <property type="component" value="Unassembled WGS sequence"/>
</dbReference>
<dbReference type="AlphaFoldDB" id="A0A917BFN1"/>
<sequence>MIGRDVPGSDSPLLVAVQVLSLLVGVVLALPALVALLAFAVEAVLVIALVPFAALARVALGRHWTVEVTTDLTPVWETEVGRWGQTRQALSAIASGLEQGVYPWEEQTGRALIDLSTARRGPGGAHRTEAGHAPAPPT</sequence>
<feature type="transmembrane region" description="Helical" evidence="2">
    <location>
        <begin position="12"/>
        <end position="30"/>
    </location>
</feature>
<organism evidence="3 4">
    <name type="scientific">Ornithinimicrobium tianjinense</name>
    <dbReference type="NCBI Taxonomy" id="1195761"/>
    <lineage>
        <taxon>Bacteria</taxon>
        <taxon>Bacillati</taxon>
        <taxon>Actinomycetota</taxon>
        <taxon>Actinomycetes</taxon>
        <taxon>Micrococcales</taxon>
        <taxon>Ornithinimicrobiaceae</taxon>
        <taxon>Ornithinimicrobium</taxon>
    </lineage>
</organism>
<protein>
    <submittedName>
        <fullName evidence="3">Uncharacterized protein</fullName>
    </submittedName>
</protein>
<evidence type="ECO:0000256" key="1">
    <source>
        <dbReference type="SAM" id="MobiDB-lite"/>
    </source>
</evidence>
<proteinExistence type="predicted"/>
<accession>A0A917BFN1</accession>
<keyword evidence="2" id="KW-0472">Membrane</keyword>
<keyword evidence="2" id="KW-1133">Transmembrane helix</keyword>
<name>A0A917BFN1_9MICO</name>
<feature type="transmembrane region" description="Helical" evidence="2">
    <location>
        <begin position="36"/>
        <end position="56"/>
    </location>
</feature>
<dbReference type="EMBL" id="BMEM01000001">
    <property type="protein sequence ID" value="GGF41833.1"/>
    <property type="molecule type" value="Genomic_DNA"/>
</dbReference>
<comment type="caution">
    <text evidence="3">The sequence shown here is derived from an EMBL/GenBank/DDBJ whole genome shotgun (WGS) entry which is preliminary data.</text>
</comment>
<gene>
    <name evidence="3" type="ORF">GCM10011366_06940</name>
</gene>
<dbReference type="RefSeq" id="WP_188428195.1">
    <property type="nucleotide sequence ID" value="NZ_BAABKH010000015.1"/>
</dbReference>
<evidence type="ECO:0000313" key="4">
    <source>
        <dbReference type="Proteomes" id="UP000605670"/>
    </source>
</evidence>
<evidence type="ECO:0000313" key="3">
    <source>
        <dbReference type="EMBL" id="GGF41833.1"/>
    </source>
</evidence>
<reference evidence="3" key="1">
    <citation type="journal article" date="2014" name="Int. J. Syst. Evol. Microbiol.">
        <title>Complete genome sequence of Corynebacterium casei LMG S-19264T (=DSM 44701T), isolated from a smear-ripened cheese.</title>
        <authorList>
            <consortium name="US DOE Joint Genome Institute (JGI-PGF)"/>
            <person name="Walter F."/>
            <person name="Albersmeier A."/>
            <person name="Kalinowski J."/>
            <person name="Ruckert C."/>
        </authorList>
    </citation>
    <scope>NUCLEOTIDE SEQUENCE</scope>
    <source>
        <strain evidence="3">CGMCC 1.12160</strain>
    </source>
</reference>
<keyword evidence="2" id="KW-0812">Transmembrane</keyword>